<reference evidence="1" key="2">
    <citation type="journal article" date="2022" name="New Phytol.">
        <title>Evolutionary transition to the ectomycorrhizal habit in the genomes of a hyperdiverse lineage of mushroom-forming fungi.</title>
        <authorList>
            <person name="Looney B."/>
            <person name="Miyauchi S."/>
            <person name="Morin E."/>
            <person name="Drula E."/>
            <person name="Courty P.E."/>
            <person name="Kohler A."/>
            <person name="Kuo A."/>
            <person name="LaButti K."/>
            <person name="Pangilinan J."/>
            <person name="Lipzen A."/>
            <person name="Riley R."/>
            <person name="Andreopoulos W."/>
            <person name="He G."/>
            <person name="Johnson J."/>
            <person name="Nolan M."/>
            <person name="Tritt A."/>
            <person name="Barry K.W."/>
            <person name="Grigoriev I.V."/>
            <person name="Nagy L.G."/>
            <person name="Hibbett D."/>
            <person name="Henrissat B."/>
            <person name="Matheny P.B."/>
            <person name="Labbe J."/>
            <person name="Martin F.M."/>
        </authorList>
    </citation>
    <scope>NUCLEOTIDE SEQUENCE</scope>
    <source>
        <strain evidence="1">FP105234-sp</strain>
    </source>
</reference>
<reference evidence="1" key="1">
    <citation type="submission" date="2021-02" db="EMBL/GenBank/DDBJ databases">
        <authorList>
            <consortium name="DOE Joint Genome Institute"/>
            <person name="Ahrendt S."/>
            <person name="Looney B.P."/>
            <person name="Miyauchi S."/>
            <person name="Morin E."/>
            <person name="Drula E."/>
            <person name="Courty P.E."/>
            <person name="Chicoki N."/>
            <person name="Fauchery L."/>
            <person name="Kohler A."/>
            <person name="Kuo A."/>
            <person name="Labutti K."/>
            <person name="Pangilinan J."/>
            <person name="Lipzen A."/>
            <person name="Riley R."/>
            <person name="Andreopoulos W."/>
            <person name="He G."/>
            <person name="Johnson J."/>
            <person name="Barry K.W."/>
            <person name="Grigoriev I.V."/>
            <person name="Nagy L."/>
            <person name="Hibbett D."/>
            <person name="Henrissat B."/>
            <person name="Matheny P.B."/>
            <person name="Labbe J."/>
            <person name="Martin F."/>
        </authorList>
    </citation>
    <scope>NUCLEOTIDE SEQUENCE</scope>
    <source>
        <strain evidence="1">FP105234-sp</strain>
    </source>
</reference>
<dbReference type="Proteomes" id="UP000814033">
    <property type="component" value="Unassembled WGS sequence"/>
</dbReference>
<protein>
    <submittedName>
        <fullName evidence="1">Uncharacterized protein</fullName>
    </submittedName>
</protein>
<name>A0ACB8RB78_9AGAM</name>
<sequence>MPEECGGFAVFRNGRPDYSAASATETCGCGHPWFSHKPADPTTNATGKGGYRSSGCAAFFSLDAVTVNRDTVCVCGTKWAAHAVVVPTAPVGTLTSVSTQAVNPTGGAPPAASGLTFSQPPPVTAFTGAVTSSLASVGSTNDRRVAHFGQENQHATQLGLPNAGRRAPRTAPATNEPVTRRASSGRASRASQQSAAVATSSSLFGTSASTASSASTSTPTPAAAATATATTAASTSPEYANFLAVLFPFMV</sequence>
<proteinExistence type="predicted"/>
<organism evidence="1 2">
    <name type="scientific">Auriscalpium vulgare</name>
    <dbReference type="NCBI Taxonomy" id="40419"/>
    <lineage>
        <taxon>Eukaryota</taxon>
        <taxon>Fungi</taxon>
        <taxon>Dikarya</taxon>
        <taxon>Basidiomycota</taxon>
        <taxon>Agaricomycotina</taxon>
        <taxon>Agaricomycetes</taxon>
        <taxon>Russulales</taxon>
        <taxon>Auriscalpiaceae</taxon>
        <taxon>Auriscalpium</taxon>
    </lineage>
</organism>
<comment type="caution">
    <text evidence="1">The sequence shown here is derived from an EMBL/GenBank/DDBJ whole genome shotgun (WGS) entry which is preliminary data.</text>
</comment>
<gene>
    <name evidence="1" type="ORF">FA95DRAFT_1611483</name>
</gene>
<keyword evidence="2" id="KW-1185">Reference proteome</keyword>
<evidence type="ECO:0000313" key="1">
    <source>
        <dbReference type="EMBL" id="KAI0040831.1"/>
    </source>
</evidence>
<accession>A0ACB8RB78</accession>
<evidence type="ECO:0000313" key="2">
    <source>
        <dbReference type="Proteomes" id="UP000814033"/>
    </source>
</evidence>
<dbReference type="EMBL" id="MU276164">
    <property type="protein sequence ID" value="KAI0040831.1"/>
    <property type="molecule type" value="Genomic_DNA"/>
</dbReference>